<sequence>MANFVIRAGKNSTIPANAAGQVAIRLNHSGKADLVFTSKHAEIPNGVISATQRSVLFTNEDSTPREIKRGTILGTATLISAGSFAYLAQATEVLNGFLGQGTLNRPGTLGTSAFAASSARPNEEAEDANVAWLQEAYHPKH</sequence>
<keyword evidence="2" id="KW-1185">Reference proteome</keyword>
<dbReference type="Proteomes" id="UP000606974">
    <property type="component" value="Unassembled WGS sequence"/>
</dbReference>
<evidence type="ECO:0000313" key="2">
    <source>
        <dbReference type="Proteomes" id="UP000606974"/>
    </source>
</evidence>
<gene>
    <name evidence="1" type="ORF">GJ744_006982</name>
</gene>
<evidence type="ECO:0000313" key="1">
    <source>
        <dbReference type="EMBL" id="KAF7502140.1"/>
    </source>
</evidence>
<organism evidence="1 2">
    <name type="scientific">Endocarpon pusillum</name>
    <dbReference type="NCBI Taxonomy" id="364733"/>
    <lineage>
        <taxon>Eukaryota</taxon>
        <taxon>Fungi</taxon>
        <taxon>Dikarya</taxon>
        <taxon>Ascomycota</taxon>
        <taxon>Pezizomycotina</taxon>
        <taxon>Eurotiomycetes</taxon>
        <taxon>Chaetothyriomycetidae</taxon>
        <taxon>Verrucariales</taxon>
        <taxon>Verrucariaceae</taxon>
        <taxon>Endocarpon</taxon>
    </lineage>
</organism>
<proteinExistence type="predicted"/>
<comment type="caution">
    <text evidence="1">The sequence shown here is derived from an EMBL/GenBank/DDBJ whole genome shotgun (WGS) entry which is preliminary data.</text>
</comment>
<accession>A0A8H7A3V7</accession>
<dbReference type="AlphaFoldDB" id="A0A8H7A3V7"/>
<dbReference type="EMBL" id="JAACFV010000321">
    <property type="protein sequence ID" value="KAF7502140.1"/>
    <property type="molecule type" value="Genomic_DNA"/>
</dbReference>
<name>A0A8H7A3V7_9EURO</name>
<protein>
    <submittedName>
        <fullName evidence="1">Uncharacterized protein</fullName>
    </submittedName>
</protein>
<reference evidence="1" key="1">
    <citation type="submission" date="2020-02" db="EMBL/GenBank/DDBJ databases">
        <authorList>
            <person name="Palmer J.M."/>
        </authorList>
    </citation>
    <scope>NUCLEOTIDE SEQUENCE</scope>
    <source>
        <strain evidence="1">EPUS1.4</strain>
        <tissue evidence="1">Thallus</tissue>
    </source>
</reference>